<dbReference type="Gene3D" id="1.10.1200.10">
    <property type="entry name" value="ACP-like"/>
    <property type="match status" value="1"/>
</dbReference>
<evidence type="ECO:0000259" key="2">
    <source>
        <dbReference type="PROSITE" id="PS50075"/>
    </source>
</evidence>
<name>A0AAV2NGT0_9HYME</name>
<dbReference type="SUPFAM" id="SSF53474">
    <property type="entry name" value="alpha/beta-Hydrolases"/>
    <property type="match status" value="1"/>
</dbReference>
<dbReference type="Proteomes" id="UP001497644">
    <property type="component" value="Chromosome 14"/>
</dbReference>
<dbReference type="InterPro" id="IPR036736">
    <property type="entry name" value="ACP-like_sf"/>
</dbReference>
<reference evidence="3" key="1">
    <citation type="submission" date="2024-04" db="EMBL/GenBank/DDBJ databases">
        <authorList>
            <consortium name="Molecular Ecology Group"/>
        </authorList>
    </citation>
    <scope>NUCLEOTIDE SEQUENCE</scope>
</reference>
<dbReference type="InterPro" id="IPR009081">
    <property type="entry name" value="PP-bd_ACP"/>
</dbReference>
<dbReference type="InterPro" id="IPR001031">
    <property type="entry name" value="Thioesterase"/>
</dbReference>
<sequence length="360" mass="40657">MGLKNPNLVAPNIPLAELGMDSMMAVEIKQTLEREFDILLTAQDIRNLNFAKLKKMTNKAEQEEAYDATEADTNDLDGLKILTRKLQDSDLSPDISVEVATKREVAGSEIFFIPGVDGCASVYKLVEAKIKSSAICLQHGALNMPGVTRSVMKSAAYLLPHILEKMTSQKEFLIVGYSFGSLIAIELARLLEDKNFFGRLILIDGTPDLMKFLIEKFLNHSSEQELQNDILLRFRKMYLESDNEMFALELKKCNTWEEKLKVLTHFSKEINVLTVENQKFLCSTIYDHIIAVQDYNISSLPRLKSSVILLKPTLTPITFGEEDYGLHKVTENAVQIHYVEGTHITMMDNDKIASFINEAL</sequence>
<dbReference type="Pfam" id="PF00975">
    <property type="entry name" value="Thioesterase"/>
    <property type="match status" value="1"/>
</dbReference>
<dbReference type="Gene3D" id="3.40.50.1820">
    <property type="entry name" value="alpha/beta hydrolase"/>
    <property type="match status" value="1"/>
</dbReference>
<dbReference type="EMBL" id="OZ034837">
    <property type="protein sequence ID" value="CAL1678644.1"/>
    <property type="molecule type" value="Genomic_DNA"/>
</dbReference>
<dbReference type="PROSITE" id="PS50075">
    <property type="entry name" value="CARRIER"/>
    <property type="match status" value="1"/>
</dbReference>
<gene>
    <name evidence="3" type="ORF">LPLAT_LOCUS4453</name>
</gene>
<organism evidence="3 4">
    <name type="scientific">Lasius platythorax</name>
    <dbReference type="NCBI Taxonomy" id="488582"/>
    <lineage>
        <taxon>Eukaryota</taxon>
        <taxon>Metazoa</taxon>
        <taxon>Ecdysozoa</taxon>
        <taxon>Arthropoda</taxon>
        <taxon>Hexapoda</taxon>
        <taxon>Insecta</taxon>
        <taxon>Pterygota</taxon>
        <taxon>Neoptera</taxon>
        <taxon>Endopterygota</taxon>
        <taxon>Hymenoptera</taxon>
        <taxon>Apocrita</taxon>
        <taxon>Aculeata</taxon>
        <taxon>Formicoidea</taxon>
        <taxon>Formicidae</taxon>
        <taxon>Formicinae</taxon>
        <taxon>Lasius</taxon>
        <taxon>Lasius</taxon>
    </lineage>
</organism>
<dbReference type="SUPFAM" id="SSF47336">
    <property type="entry name" value="ACP-like"/>
    <property type="match status" value="1"/>
</dbReference>
<feature type="domain" description="Carrier" evidence="2">
    <location>
        <begin position="1"/>
        <end position="64"/>
    </location>
</feature>
<evidence type="ECO:0000256" key="1">
    <source>
        <dbReference type="ARBA" id="ARBA00012480"/>
    </source>
</evidence>
<accession>A0AAV2NGT0</accession>
<dbReference type="AlphaFoldDB" id="A0AAV2NGT0"/>
<proteinExistence type="predicted"/>
<keyword evidence="4" id="KW-1185">Reference proteome</keyword>
<evidence type="ECO:0000313" key="4">
    <source>
        <dbReference type="Proteomes" id="UP001497644"/>
    </source>
</evidence>
<dbReference type="Pfam" id="PF00550">
    <property type="entry name" value="PP-binding"/>
    <property type="match status" value="1"/>
</dbReference>
<dbReference type="EC" id="3.1.2.14" evidence="1"/>
<dbReference type="GO" id="GO:0016297">
    <property type="term" value="F:fatty acyl-[ACP] hydrolase activity"/>
    <property type="evidence" value="ECO:0007669"/>
    <property type="project" value="UniProtKB-EC"/>
</dbReference>
<dbReference type="InterPro" id="IPR029058">
    <property type="entry name" value="AB_hydrolase_fold"/>
</dbReference>
<protein>
    <recommendedName>
        <fullName evidence="1">oleoyl-[acyl-carrier-protein] hydrolase</fullName>
        <ecNumber evidence="1">3.1.2.14</ecNumber>
    </recommendedName>
</protein>
<evidence type="ECO:0000313" key="3">
    <source>
        <dbReference type="EMBL" id="CAL1678644.1"/>
    </source>
</evidence>